<gene>
    <name evidence="2" type="ORF">OS493_005154</name>
</gene>
<feature type="region of interest" description="Disordered" evidence="1">
    <location>
        <begin position="336"/>
        <end position="434"/>
    </location>
</feature>
<proteinExistence type="predicted"/>
<feature type="compositionally biased region" description="Polar residues" evidence="1">
    <location>
        <begin position="15"/>
        <end position="24"/>
    </location>
</feature>
<organism evidence="2 3">
    <name type="scientific">Desmophyllum pertusum</name>
    <dbReference type="NCBI Taxonomy" id="174260"/>
    <lineage>
        <taxon>Eukaryota</taxon>
        <taxon>Metazoa</taxon>
        <taxon>Cnidaria</taxon>
        <taxon>Anthozoa</taxon>
        <taxon>Hexacorallia</taxon>
        <taxon>Scleractinia</taxon>
        <taxon>Caryophylliina</taxon>
        <taxon>Caryophylliidae</taxon>
        <taxon>Desmophyllum</taxon>
    </lineage>
</organism>
<protein>
    <submittedName>
        <fullName evidence="2">Uncharacterized protein</fullName>
    </submittedName>
</protein>
<sequence length="434" mass="48724">MAATAGRDAAWLQTGWEQNQGHSSQMRHYRAPAPCQKGASKNSLLQCNKMSVKTKQVDEKARQIRFKYGKNNLERELNKKKGIDMTPFVTKVQIRKTQEKNRLKSAGRASTRRRIESEMVHYTTIQNSEEKRTVIDTTLKGDWDDKEALSSLKTVDEKDETEEEAMLCEDIIAVRVNEKKLDDNYSNLYPGKQLENVQHLIKCLTRRLRDPFEASRKQVPPTRPIAAYARPTKGEIALSIKGPVLLAPVSKVAMTTAQGQSPDWPNRLDVRSLPEFVGSRTERARTRPISSVSDSVVVTGKKIHGAGRATWVGCEHAQNGSFGQRYRLCCSCKDQYGSGSDTKQRAKSAVFRDVTRQRKSDGCLPQLFRQTPTKLHSRDAGNHSASPRRGHRSRNGMVSPFELQVHLDELNSHDYGSPVPPPSPSNSTDEEATV</sequence>
<comment type="caution">
    <text evidence="2">The sequence shown here is derived from an EMBL/GenBank/DDBJ whole genome shotgun (WGS) entry which is preliminary data.</text>
</comment>
<name>A0A9X0CVE5_9CNID</name>
<accession>A0A9X0CVE5</accession>
<dbReference type="AlphaFoldDB" id="A0A9X0CVE5"/>
<evidence type="ECO:0000313" key="3">
    <source>
        <dbReference type="Proteomes" id="UP001163046"/>
    </source>
</evidence>
<dbReference type="EMBL" id="MU826827">
    <property type="protein sequence ID" value="KAJ7374804.1"/>
    <property type="molecule type" value="Genomic_DNA"/>
</dbReference>
<feature type="region of interest" description="Disordered" evidence="1">
    <location>
        <begin position="1"/>
        <end position="40"/>
    </location>
</feature>
<dbReference type="OrthoDB" id="5956265at2759"/>
<dbReference type="Proteomes" id="UP001163046">
    <property type="component" value="Unassembled WGS sequence"/>
</dbReference>
<keyword evidence="3" id="KW-1185">Reference proteome</keyword>
<evidence type="ECO:0000256" key="1">
    <source>
        <dbReference type="SAM" id="MobiDB-lite"/>
    </source>
</evidence>
<evidence type="ECO:0000313" key="2">
    <source>
        <dbReference type="EMBL" id="KAJ7374804.1"/>
    </source>
</evidence>
<reference evidence="2" key="1">
    <citation type="submission" date="2023-01" db="EMBL/GenBank/DDBJ databases">
        <title>Genome assembly of the deep-sea coral Lophelia pertusa.</title>
        <authorList>
            <person name="Herrera S."/>
            <person name="Cordes E."/>
        </authorList>
    </citation>
    <scope>NUCLEOTIDE SEQUENCE</scope>
    <source>
        <strain evidence="2">USNM1676648</strain>
        <tissue evidence="2">Polyp</tissue>
    </source>
</reference>